<dbReference type="AlphaFoldDB" id="A0AA37STW0"/>
<gene>
    <name evidence="1" type="ORF">GCM10007940_47680</name>
</gene>
<dbReference type="EMBL" id="BSOH01000037">
    <property type="protein sequence ID" value="GLR20152.1"/>
    <property type="molecule type" value="Genomic_DNA"/>
</dbReference>
<sequence length="328" mass="36809">MRYTLGIITIVLLFSCDNTLVLNAEYQDIPIVYGLLSVSEENQFIRVERAFLDPDRSATEIAVISDSIYYPSLDVQLVNLRNNEVHTLRKVNGNEIGLPRDEGAFAVDPNTLYTIGTSEMSLSAGESYELVINRGEGKEAIRATTTVVDTILITQPSTRLNFDINTNFRVSWFPKSTGNVPSVYDVSMIVNFEEVNTLDPDMEPVPVTLEWSLAKSITDETEILKLGNEFFVFLQNNIEVKENIRRDFIGIDVVIDAGGQEILDYVRVGQANLGITASQEIPFYTNLSEGRGIFSSRNRKFKKRVLLTPVAQNVVKSNDLTKSLNFNF</sequence>
<dbReference type="Proteomes" id="UP001156666">
    <property type="component" value="Unassembled WGS sequence"/>
</dbReference>
<reference evidence="1" key="2">
    <citation type="submission" date="2023-01" db="EMBL/GenBank/DDBJ databases">
        <title>Draft genome sequence of Portibacter lacus strain NBRC 108769.</title>
        <authorList>
            <person name="Sun Q."/>
            <person name="Mori K."/>
        </authorList>
    </citation>
    <scope>NUCLEOTIDE SEQUENCE</scope>
    <source>
        <strain evidence="1">NBRC 108769</strain>
    </source>
</reference>
<evidence type="ECO:0008006" key="3">
    <source>
        <dbReference type="Google" id="ProtNLM"/>
    </source>
</evidence>
<proteinExistence type="predicted"/>
<dbReference type="PROSITE" id="PS51257">
    <property type="entry name" value="PROKAR_LIPOPROTEIN"/>
    <property type="match status" value="1"/>
</dbReference>
<name>A0AA37STW0_9BACT</name>
<organism evidence="1 2">
    <name type="scientific">Portibacter lacus</name>
    <dbReference type="NCBI Taxonomy" id="1099794"/>
    <lineage>
        <taxon>Bacteria</taxon>
        <taxon>Pseudomonadati</taxon>
        <taxon>Bacteroidota</taxon>
        <taxon>Saprospiria</taxon>
        <taxon>Saprospirales</taxon>
        <taxon>Haliscomenobacteraceae</taxon>
        <taxon>Portibacter</taxon>
    </lineage>
</organism>
<accession>A0AA37STW0</accession>
<reference evidence="1" key="1">
    <citation type="journal article" date="2014" name="Int. J. Syst. Evol. Microbiol.">
        <title>Complete genome sequence of Corynebacterium casei LMG S-19264T (=DSM 44701T), isolated from a smear-ripened cheese.</title>
        <authorList>
            <consortium name="US DOE Joint Genome Institute (JGI-PGF)"/>
            <person name="Walter F."/>
            <person name="Albersmeier A."/>
            <person name="Kalinowski J."/>
            <person name="Ruckert C."/>
        </authorList>
    </citation>
    <scope>NUCLEOTIDE SEQUENCE</scope>
    <source>
        <strain evidence="1">NBRC 108769</strain>
    </source>
</reference>
<dbReference type="RefSeq" id="WP_235294990.1">
    <property type="nucleotide sequence ID" value="NZ_BSOH01000037.1"/>
</dbReference>
<evidence type="ECO:0000313" key="2">
    <source>
        <dbReference type="Proteomes" id="UP001156666"/>
    </source>
</evidence>
<evidence type="ECO:0000313" key="1">
    <source>
        <dbReference type="EMBL" id="GLR20152.1"/>
    </source>
</evidence>
<protein>
    <recommendedName>
        <fullName evidence="3">DUF4249 family protein</fullName>
    </recommendedName>
</protein>
<comment type="caution">
    <text evidence="1">The sequence shown here is derived from an EMBL/GenBank/DDBJ whole genome shotgun (WGS) entry which is preliminary data.</text>
</comment>
<keyword evidence="2" id="KW-1185">Reference proteome</keyword>